<evidence type="ECO:0000256" key="1">
    <source>
        <dbReference type="SAM" id="MobiDB-lite"/>
    </source>
</evidence>
<name>A0ABQ7N9W9_BRACM</name>
<evidence type="ECO:0000313" key="2">
    <source>
        <dbReference type="EMBL" id="KAG5407693.1"/>
    </source>
</evidence>
<protein>
    <submittedName>
        <fullName evidence="2">Uncharacterized protein</fullName>
    </submittedName>
</protein>
<sequence length="178" mass="20186">QVLAAPEKLKTKEEPKAYEEDWKKAGTEENVDMERGNEAEGKVSKILADGYALFARRETRGYGLQPIRSKRKAVPGKELQKKDAPGNSIINAVSSSQKQRRRNKTRSMADSGDSTAKLSQIAFQIKGGRRWKLESFYGIIEEKETMGRLGPKVEIVSYWAKSFEAQQDILHKQKETLR</sequence>
<dbReference type="Proteomes" id="UP000823674">
    <property type="component" value="Chromosome A03"/>
</dbReference>
<feature type="region of interest" description="Disordered" evidence="1">
    <location>
        <begin position="1"/>
        <end position="39"/>
    </location>
</feature>
<evidence type="ECO:0000313" key="3">
    <source>
        <dbReference type="Proteomes" id="UP000823674"/>
    </source>
</evidence>
<dbReference type="EMBL" id="JADBGQ010000003">
    <property type="protein sequence ID" value="KAG5407693.1"/>
    <property type="molecule type" value="Genomic_DNA"/>
</dbReference>
<proteinExistence type="predicted"/>
<comment type="caution">
    <text evidence="2">The sequence shown here is derived from an EMBL/GenBank/DDBJ whole genome shotgun (WGS) entry which is preliminary data.</text>
</comment>
<feature type="region of interest" description="Disordered" evidence="1">
    <location>
        <begin position="64"/>
        <end position="113"/>
    </location>
</feature>
<accession>A0ABQ7N9W9</accession>
<gene>
    <name evidence="2" type="primary">A03g509380.1_BraROA</name>
    <name evidence="2" type="ORF">IGI04_013813</name>
</gene>
<reference evidence="2 3" key="1">
    <citation type="submission" date="2021-03" db="EMBL/GenBank/DDBJ databases">
        <authorList>
            <person name="King G.J."/>
            <person name="Bancroft I."/>
            <person name="Baten A."/>
            <person name="Bloomfield J."/>
            <person name="Borpatragohain P."/>
            <person name="He Z."/>
            <person name="Irish N."/>
            <person name="Irwin J."/>
            <person name="Liu K."/>
            <person name="Mauleon R.P."/>
            <person name="Moore J."/>
            <person name="Morris R."/>
            <person name="Ostergaard L."/>
            <person name="Wang B."/>
            <person name="Wells R."/>
        </authorList>
    </citation>
    <scope>NUCLEOTIDE SEQUENCE [LARGE SCALE GENOMIC DNA]</scope>
    <source>
        <strain evidence="2">R-o-18</strain>
        <tissue evidence="2">Leaf</tissue>
    </source>
</reference>
<feature type="non-terminal residue" evidence="2">
    <location>
        <position position="1"/>
    </location>
</feature>
<organism evidence="2 3">
    <name type="scientific">Brassica rapa subsp. trilocularis</name>
    <dbReference type="NCBI Taxonomy" id="1813537"/>
    <lineage>
        <taxon>Eukaryota</taxon>
        <taxon>Viridiplantae</taxon>
        <taxon>Streptophyta</taxon>
        <taxon>Embryophyta</taxon>
        <taxon>Tracheophyta</taxon>
        <taxon>Spermatophyta</taxon>
        <taxon>Magnoliopsida</taxon>
        <taxon>eudicotyledons</taxon>
        <taxon>Gunneridae</taxon>
        <taxon>Pentapetalae</taxon>
        <taxon>rosids</taxon>
        <taxon>malvids</taxon>
        <taxon>Brassicales</taxon>
        <taxon>Brassicaceae</taxon>
        <taxon>Brassiceae</taxon>
        <taxon>Brassica</taxon>
    </lineage>
</organism>
<feature type="compositionally biased region" description="Basic and acidic residues" evidence="1">
    <location>
        <begin position="7"/>
        <end position="39"/>
    </location>
</feature>
<keyword evidence="3" id="KW-1185">Reference proteome</keyword>
<feature type="compositionally biased region" description="Polar residues" evidence="1">
    <location>
        <begin position="88"/>
        <end position="97"/>
    </location>
</feature>